<protein>
    <submittedName>
        <fullName evidence="2">Uncharacterized protein</fullName>
    </submittedName>
</protein>
<reference evidence="2 3" key="1">
    <citation type="journal article" date="2021" name="BMC Genomics">
        <title>Datura genome reveals duplications of psychoactive alkaloid biosynthetic genes and high mutation rate following tissue culture.</title>
        <authorList>
            <person name="Rajewski A."/>
            <person name="Carter-House D."/>
            <person name="Stajich J."/>
            <person name="Litt A."/>
        </authorList>
    </citation>
    <scope>NUCLEOTIDE SEQUENCE [LARGE SCALE GENOMIC DNA]</scope>
    <source>
        <strain evidence="2">AR-01</strain>
    </source>
</reference>
<keyword evidence="3" id="KW-1185">Reference proteome</keyword>
<sequence length="116" mass="13367">MPTTMISSLKPLKHHSQLTLNFISDLRMVRKKALITSEMSKRKGTRGDVYSLKTVRDSRVWGQGIRRSSRLRRFEKVNDESEDSGSSWEEVSGRDHLSGVGVTEVDDRQEKTEEWT</sequence>
<comment type="caution">
    <text evidence="2">The sequence shown here is derived from an EMBL/GenBank/DDBJ whole genome shotgun (WGS) entry which is preliminary data.</text>
</comment>
<organism evidence="2 3">
    <name type="scientific">Datura stramonium</name>
    <name type="common">Jimsonweed</name>
    <name type="synonym">Common thornapple</name>
    <dbReference type="NCBI Taxonomy" id="4076"/>
    <lineage>
        <taxon>Eukaryota</taxon>
        <taxon>Viridiplantae</taxon>
        <taxon>Streptophyta</taxon>
        <taxon>Embryophyta</taxon>
        <taxon>Tracheophyta</taxon>
        <taxon>Spermatophyta</taxon>
        <taxon>Magnoliopsida</taxon>
        <taxon>eudicotyledons</taxon>
        <taxon>Gunneridae</taxon>
        <taxon>Pentapetalae</taxon>
        <taxon>asterids</taxon>
        <taxon>lamiids</taxon>
        <taxon>Solanales</taxon>
        <taxon>Solanaceae</taxon>
        <taxon>Solanoideae</taxon>
        <taxon>Datureae</taxon>
        <taxon>Datura</taxon>
    </lineage>
</organism>
<gene>
    <name evidence="2" type="ORF">HAX54_028628</name>
</gene>
<feature type="region of interest" description="Disordered" evidence="1">
    <location>
        <begin position="76"/>
        <end position="116"/>
    </location>
</feature>
<dbReference type="EMBL" id="JACEIK010003517">
    <property type="protein sequence ID" value="MCD9642039.1"/>
    <property type="molecule type" value="Genomic_DNA"/>
</dbReference>
<name>A0ABS8V7B6_DATST</name>
<feature type="compositionally biased region" description="Basic and acidic residues" evidence="1">
    <location>
        <begin position="105"/>
        <end position="116"/>
    </location>
</feature>
<evidence type="ECO:0000313" key="3">
    <source>
        <dbReference type="Proteomes" id="UP000823775"/>
    </source>
</evidence>
<evidence type="ECO:0000256" key="1">
    <source>
        <dbReference type="SAM" id="MobiDB-lite"/>
    </source>
</evidence>
<dbReference type="Proteomes" id="UP000823775">
    <property type="component" value="Unassembled WGS sequence"/>
</dbReference>
<evidence type="ECO:0000313" key="2">
    <source>
        <dbReference type="EMBL" id="MCD9642039.1"/>
    </source>
</evidence>
<proteinExistence type="predicted"/>
<accession>A0ABS8V7B6</accession>